<dbReference type="EMBL" id="JACHMI010000001">
    <property type="protein sequence ID" value="MBB6551402.1"/>
    <property type="molecule type" value="Genomic_DNA"/>
</dbReference>
<dbReference type="InterPro" id="IPR018485">
    <property type="entry name" value="FGGY_C"/>
</dbReference>
<evidence type="ECO:0000259" key="6">
    <source>
        <dbReference type="Pfam" id="PF02782"/>
    </source>
</evidence>
<dbReference type="CDD" id="cd07773">
    <property type="entry name" value="ASKHA_NBD_FGGY_FK"/>
    <property type="match status" value="1"/>
</dbReference>
<dbReference type="Pfam" id="PF02782">
    <property type="entry name" value="FGGY_C"/>
    <property type="match status" value="1"/>
</dbReference>
<keyword evidence="2" id="KW-0119">Carbohydrate metabolism</keyword>
<dbReference type="InterPro" id="IPR018484">
    <property type="entry name" value="FGGY_N"/>
</dbReference>
<evidence type="ECO:0000256" key="4">
    <source>
        <dbReference type="ARBA" id="ARBA00022777"/>
    </source>
</evidence>
<evidence type="ECO:0000313" key="8">
    <source>
        <dbReference type="Proteomes" id="UP000565579"/>
    </source>
</evidence>
<dbReference type="RefSeq" id="WP_185105482.1">
    <property type="nucleotide sequence ID" value="NZ_JACHMI010000001.1"/>
</dbReference>
<feature type="domain" description="Carbohydrate kinase FGGY N-terminal" evidence="5">
    <location>
        <begin position="11"/>
        <end position="233"/>
    </location>
</feature>
<dbReference type="GO" id="GO:0016301">
    <property type="term" value="F:kinase activity"/>
    <property type="evidence" value="ECO:0007669"/>
    <property type="project" value="UniProtKB-KW"/>
</dbReference>
<dbReference type="InterPro" id="IPR043129">
    <property type="entry name" value="ATPase_NBD"/>
</dbReference>
<organism evidence="7 8">
    <name type="scientific">Nonomuraea rubra</name>
    <dbReference type="NCBI Taxonomy" id="46180"/>
    <lineage>
        <taxon>Bacteria</taxon>
        <taxon>Bacillati</taxon>
        <taxon>Actinomycetota</taxon>
        <taxon>Actinomycetes</taxon>
        <taxon>Streptosporangiales</taxon>
        <taxon>Streptosporangiaceae</taxon>
        <taxon>Nonomuraea</taxon>
    </lineage>
</organism>
<evidence type="ECO:0000313" key="7">
    <source>
        <dbReference type="EMBL" id="MBB6551402.1"/>
    </source>
</evidence>
<accession>A0A7X0U150</accession>
<evidence type="ECO:0000256" key="3">
    <source>
        <dbReference type="ARBA" id="ARBA00022679"/>
    </source>
</evidence>
<comment type="caution">
    <text evidence="7">The sequence shown here is derived from an EMBL/GenBank/DDBJ whole genome shotgun (WGS) entry which is preliminary data.</text>
</comment>
<keyword evidence="2" id="KW-0859">Xylose metabolism</keyword>
<protein>
    <submittedName>
        <fullName evidence="7">Sugar (Pentulose or hexulose) kinase</fullName>
    </submittedName>
</protein>
<dbReference type="PANTHER" id="PTHR43095:SF5">
    <property type="entry name" value="XYLULOSE KINASE"/>
    <property type="match status" value="1"/>
</dbReference>
<gene>
    <name evidence="7" type="ORF">HD593_006197</name>
</gene>
<keyword evidence="8" id="KW-1185">Reference proteome</keyword>
<name>A0A7X0U150_9ACTN</name>
<dbReference type="SUPFAM" id="SSF53067">
    <property type="entry name" value="Actin-like ATPase domain"/>
    <property type="match status" value="2"/>
</dbReference>
<dbReference type="AlphaFoldDB" id="A0A7X0U150"/>
<dbReference type="Pfam" id="PF00370">
    <property type="entry name" value="FGGY_N"/>
    <property type="match status" value="1"/>
</dbReference>
<keyword evidence="4 7" id="KW-0418">Kinase</keyword>
<dbReference type="GO" id="GO:0042732">
    <property type="term" value="P:D-xylose metabolic process"/>
    <property type="evidence" value="ECO:0007669"/>
    <property type="project" value="UniProtKB-KW"/>
</dbReference>
<keyword evidence="3" id="KW-0808">Transferase</keyword>
<dbReference type="InterPro" id="IPR000577">
    <property type="entry name" value="Carb_kinase_FGGY"/>
</dbReference>
<evidence type="ECO:0000259" key="5">
    <source>
        <dbReference type="Pfam" id="PF00370"/>
    </source>
</evidence>
<dbReference type="Proteomes" id="UP000565579">
    <property type="component" value="Unassembled WGS sequence"/>
</dbReference>
<comment type="similarity">
    <text evidence="1">Belongs to the FGGY kinase family.</text>
</comment>
<evidence type="ECO:0000256" key="2">
    <source>
        <dbReference type="ARBA" id="ARBA00022629"/>
    </source>
</evidence>
<evidence type="ECO:0000256" key="1">
    <source>
        <dbReference type="ARBA" id="ARBA00009156"/>
    </source>
</evidence>
<dbReference type="InterPro" id="IPR050406">
    <property type="entry name" value="FGGY_Carb_Kinase"/>
</dbReference>
<dbReference type="PIRSF" id="PIRSF000538">
    <property type="entry name" value="GlpK"/>
    <property type="match status" value="1"/>
</dbReference>
<proteinExistence type="inferred from homology"/>
<reference evidence="7 8" key="1">
    <citation type="submission" date="2020-08" db="EMBL/GenBank/DDBJ databases">
        <title>Sequencing the genomes of 1000 actinobacteria strains.</title>
        <authorList>
            <person name="Klenk H.-P."/>
        </authorList>
    </citation>
    <scope>NUCLEOTIDE SEQUENCE [LARGE SCALE GENOMIC DNA]</scope>
    <source>
        <strain evidence="7 8">DSM 43768</strain>
    </source>
</reference>
<dbReference type="PANTHER" id="PTHR43095">
    <property type="entry name" value="SUGAR KINASE"/>
    <property type="match status" value="1"/>
</dbReference>
<feature type="domain" description="Carbohydrate kinase FGGY C-terminal" evidence="6">
    <location>
        <begin position="393"/>
        <end position="507"/>
    </location>
</feature>
<sequence>MTPGTPRALTAGIDVGTTHVKVGFFDDRGGCAAATRQATPRDLPALVAAVTRGLEECAERAGRAPAAIGIAGMAETGVPLDRSGQALTPLLWWNDPRGAAEIAELGLDAGTLYARTGRWADAKAPLAKWLWLRGRAPEVFRSMRWWASVPDVVAYALTGVLRTHATLAARTLGYHVAAGEYDAELLALAGLSDVRLPAVQPAVEPVGGVVARIAGVLPGTPVVIAGHDHAVGAWAAGVRRPGDVADSLGTAEAVMVPSAVRPEPGAGLALGVTADPSLDGAGTVVVGGLPTSGAVVDWLLSLLAPATPATLATSATPATLATCAMQLISATPATHAAGAATSGDITAGPATTHSGPDARAVIGGAGPEGGGGGDDVSGASGPGGYAALPGLLAGVRLPTGIVVEPYLRGRVAPAPDRGRRMAWSGIATGHGPGDLLAAAIEGTCLHTRWTLDELTTLTGTTPRSVAVFGGQVRIPLWMRVKAAVSPVPVQVVRADDAVCAGAALIAGQAGGSLDGVPVLPAERLPPDPGLQAAYLPLYERFRTSARRQEHP</sequence>
<dbReference type="Gene3D" id="3.30.420.40">
    <property type="match status" value="2"/>
</dbReference>